<reference evidence="3" key="1">
    <citation type="submission" date="2017-09" db="EMBL/GenBank/DDBJ databases">
        <authorList>
            <person name="Feng G."/>
            <person name="Zhu H."/>
        </authorList>
    </citation>
    <scope>NUCLEOTIDE SEQUENCE [LARGE SCALE GENOMIC DNA]</scope>
    <source>
        <strain evidence="3">1PNM-20</strain>
    </source>
</reference>
<keyword evidence="1" id="KW-1133">Transmembrane helix</keyword>
<organism evidence="2 3">
    <name type="scientific">Sphingomonas lenta</name>
    <dbReference type="NCBI Taxonomy" id="1141887"/>
    <lineage>
        <taxon>Bacteria</taxon>
        <taxon>Pseudomonadati</taxon>
        <taxon>Pseudomonadota</taxon>
        <taxon>Alphaproteobacteria</taxon>
        <taxon>Sphingomonadales</taxon>
        <taxon>Sphingomonadaceae</taxon>
        <taxon>Sphingomonas</taxon>
    </lineage>
</organism>
<evidence type="ECO:0000313" key="2">
    <source>
        <dbReference type="EMBL" id="PAX06313.1"/>
    </source>
</evidence>
<evidence type="ECO:0000256" key="1">
    <source>
        <dbReference type="SAM" id="Phobius"/>
    </source>
</evidence>
<keyword evidence="1" id="KW-0812">Transmembrane</keyword>
<protein>
    <submittedName>
        <fullName evidence="2">Uncharacterized protein</fullName>
    </submittedName>
</protein>
<keyword evidence="1" id="KW-0472">Membrane</keyword>
<accession>A0A2A2SAR9</accession>
<feature type="transmembrane region" description="Helical" evidence="1">
    <location>
        <begin position="21"/>
        <end position="43"/>
    </location>
</feature>
<gene>
    <name evidence="2" type="ORF">CKY28_18090</name>
</gene>
<sequence>MSGMEGTTSKRQGLLTRRERLSVLLGVPLLTMILCVEIARVWAAVLGKPLLITSFIDPDLTVEWSANPYLFLLGLGLHGFIILFVAAALWVQSYQAWRWLRSRH</sequence>
<keyword evidence="3" id="KW-1185">Reference proteome</keyword>
<proteinExistence type="predicted"/>
<evidence type="ECO:0000313" key="3">
    <source>
        <dbReference type="Proteomes" id="UP000218151"/>
    </source>
</evidence>
<comment type="caution">
    <text evidence="2">The sequence shown here is derived from an EMBL/GenBank/DDBJ whole genome shotgun (WGS) entry which is preliminary data.</text>
</comment>
<name>A0A2A2SAR9_9SPHN</name>
<dbReference type="Proteomes" id="UP000218151">
    <property type="component" value="Unassembled WGS sequence"/>
</dbReference>
<dbReference type="AlphaFoldDB" id="A0A2A2SAR9"/>
<feature type="transmembrane region" description="Helical" evidence="1">
    <location>
        <begin position="69"/>
        <end position="91"/>
    </location>
</feature>
<dbReference type="EMBL" id="NSLI01000009">
    <property type="protein sequence ID" value="PAX06313.1"/>
    <property type="molecule type" value="Genomic_DNA"/>
</dbReference>